<feature type="compositionally biased region" description="Basic and acidic residues" evidence="1">
    <location>
        <begin position="116"/>
        <end position="149"/>
    </location>
</feature>
<dbReference type="AlphaFoldDB" id="C3ZMD1"/>
<sequence>MTYAATASRHATIDPAPSKYGTAAPLEVVINIYKFLGGAIRSVDAMGLSNQYLKKSASCVHLSLSCRIQTISGEPSSFPVVYILPRMISSIAKLHTQSHDAKEWYFRRVYRKCEKERKGTKRNEKERKGTKRNEKERKGTKRNEKERSMEQIQIKSMTPSVTQASITTTPRAPLSTPAHRYGSYRCHPHDSSRQSLLSSLGFQAPASRPPSRP</sequence>
<dbReference type="InParanoid" id="C3ZMD1"/>
<evidence type="ECO:0000313" key="2">
    <source>
        <dbReference type="EMBL" id="EEN46387.1"/>
    </source>
</evidence>
<evidence type="ECO:0000256" key="1">
    <source>
        <dbReference type="SAM" id="MobiDB-lite"/>
    </source>
</evidence>
<gene>
    <name evidence="2" type="ORF">BRAFLDRAFT_76649</name>
</gene>
<feature type="compositionally biased region" description="Polar residues" evidence="1">
    <location>
        <begin position="150"/>
        <end position="170"/>
    </location>
</feature>
<proteinExistence type="predicted"/>
<protein>
    <submittedName>
        <fullName evidence="2">Uncharacterized protein</fullName>
    </submittedName>
</protein>
<organism>
    <name type="scientific">Branchiostoma floridae</name>
    <name type="common">Florida lancelet</name>
    <name type="synonym">Amphioxus</name>
    <dbReference type="NCBI Taxonomy" id="7739"/>
    <lineage>
        <taxon>Eukaryota</taxon>
        <taxon>Metazoa</taxon>
        <taxon>Chordata</taxon>
        <taxon>Cephalochordata</taxon>
        <taxon>Leptocardii</taxon>
        <taxon>Amphioxiformes</taxon>
        <taxon>Branchiostomatidae</taxon>
        <taxon>Branchiostoma</taxon>
    </lineage>
</organism>
<name>C3ZMD1_BRAFL</name>
<accession>C3ZMD1</accession>
<dbReference type="EMBL" id="GG666644">
    <property type="protein sequence ID" value="EEN46387.1"/>
    <property type="molecule type" value="Genomic_DNA"/>
</dbReference>
<reference evidence="2" key="1">
    <citation type="journal article" date="2008" name="Nature">
        <title>The amphioxus genome and the evolution of the chordate karyotype.</title>
        <authorList>
            <consortium name="US DOE Joint Genome Institute (JGI-PGF)"/>
            <person name="Putnam N.H."/>
            <person name="Butts T."/>
            <person name="Ferrier D.E.K."/>
            <person name="Furlong R.F."/>
            <person name="Hellsten U."/>
            <person name="Kawashima T."/>
            <person name="Robinson-Rechavi M."/>
            <person name="Shoguchi E."/>
            <person name="Terry A."/>
            <person name="Yu J.-K."/>
            <person name="Benito-Gutierrez E.L."/>
            <person name="Dubchak I."/>
            <person name="Garcia-Fernandez J."/>
            <person name="Gibson-Brown J.J."/>
            <person name="Grigoriev I.V."/>
            <person name="Horton A.C."/>
            <person name="de Jong P.J."/>
            <person name="Jurka J."/>
            <person name="Kapitonov V.V."/>
            <person name="Kohara Y."/>
            <person name="Kuroki Y."/>
            <person name="Lindquist E."/>
            <person name="Lucas S."/>
            <person name="Osoegawa K."/>
            <person name="Pennacchio L.A."/>
            <person name="Salamov A.A."/>
            <person name="Satou Y."/>
            <person name="Sauka-Spengler T."/>
            <person name="Schmutz J."/>
            <person name="Shin-I T."/>
            <person name="Toyoda A."/>
            <person name="Bronner-Fraser M."/>
            <person name="Fujiyama A."/>
            <person name="Holland L.Z."/>
            <person name="Holland P.W.H."/>
            <person name="Satoh N."/>
            <person name="Rokhsar D.S."/>
        </authorList>
    </citation>
    <scope>NUCLEOTIDE SEQUENCE [LARGE SCALE GENOMIC DNA]</scope>
    <source>
        <strain evidence="2">S238N-H82</strain>
        <tissue evidence="2">Testes</tissue>
    </source>
</reference>
<feature type="region of interest" description="Disordered" evidence="1">
    <location>
        <begin position="116"/>
        <end position="213"/>
    </location>
</feature>